<dbReference type="Gene3D" id="3.40.720.10">
    <property type="entry name" value="Alkaline Phosphatase, subunit A"/>
    <property type="match status" value="1"/>
</dbReference>
<comment type="caution">
    <text evidence="3">The sequence shown here is derived from an EMBL/GenBank/DDBJ whole genome shotgun (WGS) entry which is preliminary data.</text>
</comment>
<feature type="region of interest" description="Disordered" evidence="1">
    <location>
        <begin position="1"/>
        <end position="27"/>
    </location>
</feature>
<dbReference type="PANTHER" id="PTHR10151:SF120">
    <property type="entry name" value="BIS(5'-ADENOSYL)-TRIPHOSPHATASE"/>
    <property type="match status" value="1"/>
</dbReference>
<feature type="compositionally biased region" description="Polar residues" evidence="1">
    <location>
        <begin position="565"/>
        <end position="575"/>
    </location>
</feature>
<feature type="region of interest" description="Disordered" evidence="1">
    <location>
        <begin position="42"/>
        <end position="65"/>
    </location>
</feature>
<dbReference type="AlphaFoldDB" id="A0A9P5RZC6"/>
<dbReference type="OrthoDB" id="415411at2759"/>
<dbReference type="GO" id="GO:0017111">
    <property type="term" value="F:ribonucleoside triphosphate phosphatase activity"/>
    <property type="evidence" value="ECO:0007669"/>
    <property type="project" value="TreeGrafter"/>
</dbReference>
<dbReference type="InterPro" id="IPR017850">
    <property type="entry name" value="Alkaline_phosphatase_core_sf"/>
</dbReference>
<feature type="compositionally biased region" description="Polar residues" evidence="1">
    <location>
        <begin position="48"/>
        <end position="58"/>
    </location>
</feature>
<sequence length="613" mass="68940">MAANSSSSRPPSSSFSRPPSFSSSRPPSVIWSLRSNSTGAIANDKRTSFTARDNTKATANHPRARSSSFINIPSSYVLEENLFTHNSKARQTWSWPRIKQTFRRQSRNTRISLTISGGLIILYILIWTGGFLRHHHTHLRHFDNNIFNDEDHHSSAFSGSGSNIGRNQTRTLREQGQACNPRIQQAIPLPPRILSNGTHDFDPTVIVLSFDGLRADYLKRGITPNFLSVANNGLTAKYMQPSFPTLTFPNHYSMITGLYPSSHGIVANMFFDPKFSQDFNYKIPDKSWDAKWWGGQPIWETAVQQNQKSAVIMWPGGESERPVRPTYHVRFKSNNPVLEKVETILKWIDLPREERPTVIAAYISEIDNAGHSNGPDSKRCQRALGEVDAALGVLLEGLRARNLDKIVNLMLVSDHGMSYVTPTQCIYYDDYIDPSDLLLEESLQPHLSIRTKSTKRTMEIYHQLKRAQLKDNLPFRVYKREEIPARYRYSDNDRIAPVVVMADPGYVMTRRDMGLDVVGVHGWDNESEDMRAIFMASGPSFPPLQASSAATGTGTDGEDTNRTGSETPNESNNDSLPPFENVELYEIIARTVGLHITEGSTDGLHRGYLAKPC</sequence>
<name>A0A9P5RZC6_9FUNG</name>
<proteinExistence type="predicted"/>
<dbReference type="GO" id="GO:0009141">
    <property type="term" value="P:nucleoside triphosphate metabolic process"/>
    <property type="evidence" value="ECO:0007669"/>
    <property type="project" value="TreeGrafter"/>
</dbReference>
<protein>
    <recommendedName>
        <fullName evidence="5">Phosphodiest-domain-containing protein</fullName>
    </recommendedName>
</protein>
<dbReference type="GO" id="GO:0047429">
    <property type="term" value="F:nucleoside triphosphate diphosphatase activity"/>
    <property type="evidence" value="ECO:0007669"/>
    <property type="project" value="TreeGrafter"/>
</dbReference>
<evidence type="ECO:0000256" key="1">
    <source>
        <dbReference type="SAM" id="MobiDB-lite"/>
    </source>
</evidence>
<evidence type="ECO:0000256" key="2">
    <source>
        <dbReference type="SAM" id="Phobius"/>
    </source>
</evidence>
<evidence type="ECO:0008006" key="5">
    <source>
        <dbReference type="Google" id="ProtNLM"/>
    </source>
</evidence>
<gene>
    <name evidence="3" type="ORF">BG015_008543</name>
</gene>
<keyword evidence="2" id="KW-0812">Transmembrane</keyword>
<accession>A0A9P5RZC6</accession>
<dbReference type="CDD" id="cd16018">
    <property type="entry name" value="Enpp"/>
    <property type="match status" value="1"/>
</dbReference>
<evidence type="ECO:0000313" key="3">
    <source>
        <dbReference type="EMBL" id="KAF9149662.1"/>
    </source>
</evidence>
<feature type="transmembrane region" description="Helical" evidence="2">
    <location>
        <begin position="111"/>
        <end position="132"/>
    </location>
</feature>
<evidence type="ECO:0000313" key="4">
    <source>
        <dbReference type="Proteomes" id="UP000748756"/>
    </source>
</evidence>
<feature type="region of interest" description="Disordered" evidence="1">
    <location>
        <begin position="544"/>
        <end position="578"/>
    </location>
</feature>
<dbReference type="Pfam" id="PF01663">
    <property type="entry name" value="Phosphodiest"/>
    <property type="match status" value="1"/>
</dbReference>
<dbReference type="SUPFAM" id="SSF53649">
    <property type="entry name" value="Alkaline phosphatase-like"/>
    <property type="match status" value="1"/>
</dbReference>
<dbReference type="PANTHER" id="PTHR10151">
    <property type="entry name" value="ECTONUCLEOTIDE PYROPHOSPHATASE/PHOSPHODIESTERASE"/>
    <property type="match status" value="1"/>
</dbReference>
<dbReference type="EMBL" id="JAAAUQ010000501">
    <property type="protein sequence ID" value="KAF9149662.1"/>
    <property type="molecule type" value="Genomic_DNA"/>
</dbReference>
<dbReference type="Proteomes" id="UP000748756">
    <property type="component" value="Unassembled WGS sequence"/>
</dbReference>
<keyword evidence="2" id="KW-1133">Transmembrane helix</keyword>
<dbReference type="InterPro" id="IPR002591">
    <property type="entry name" value="Phosphodiest/P_Trfase"/>
</dbReference>
<dbReference type="Gene3D" id="3.30.1360.180">
    <property type="match status" value="1"/>
</dbReference>
<keyword evidence="4" id="KW-1185">Reference proteome</keyword>
<organism evidence="3 4">
    <name type="scientific">Linnemannia schmuckeri</name>
    <dbReference type="NCBI Taxonomy" id="64567"/>
    <lineage>
        <taxon>Eukaryota</taxon>
        <taxon>Fungi</taxon>
        <taxon>Fungi incertae sedis</taxon>
        <taxon>Mucoromycota</taxon>
        <taxon>Mortierellomycotina</taxon>
        <taxon>Mortierellomycetes</taxon>
        <taxon>Mortierellales</taxon>
        <taxon>Mortierellaceae</taxon>
        <taxon>Linnemannia</taxon>
    </lineage>
</organism>
<reference evidence="3" key="1">
    <citation type="journal article" date="2020" name="Fungal Divers.">
        <title>Resolving the Mortierellaceae phylogeny through synthesis of multi-gene phylogenetics and phylogenomics.</title>
        <authorList>
            <person name="Vandepol N."/>
            <person name="Liber J."/>
            <person name="Desiro A."/>
            <person name="Na H."/>
            <person name="Kennedy M."/>
            <person name="Barry K."/>
            <person name="Grigoriev I.V."/>
            <person name="Miller A.N."/>
            <person name="O'Donnell K."/>
            <person name="Stajich J.E."/>
            <person name="Bonito G."/>
        </authorList>
    </citation>
    <scope>NUCLEOTIDE SEQUENCE</scope>
    <source>
        <strain evidence="3">NRRL 6426</strain>
    </source>
</reference>
<keyword evidence="2" id="KW-0472">Membrane</keyword>